<dbReference type="WBParaSite" id="HPBE_0001689601-mRNA-1">
    <property type="protein sequence ID" value="HPBE_0001689601-mRNA-1"/>
    <property type="gene ID" value="HPBE_0001689601"/>
</dbReference>
<feature type="region of interest" description="Disordered" evidence="1">
    <location>
        <begin position="200"/>
        <end position="222"/>
    </location>
</feature>
<accession>A0A3P8BNU4</accession>
<evidence type="ECO:0000256" key="1">
    <source>
        <dbReference type="SAM" id="MobiDB-lite"/>
    </source>
</evidence>
<dbReference type="EMBL" id="UZAH01029672">
    <property type="protein sequence ID" value="VDP07334.1"/>
    <property type="molecule type" value="Genomic_DNA"/>
</dbReference>
<proteinExistence type="predicted"/>
<sequence>MPGNSYGHPREPKEGVQPAADATSHGISGQPPHSDNSIRITLFSEATSNDHQLSPAIHQLSIAADVQEQPMEVETTHASSGSMPGLSSTDLVGAGAPLTNLAGAAAPSTRTAGAVASLLQSQEVSTSMFSYANIVARQHTAEATAAAADSVASKPLPPPMALRKRPAAQLTLRRTTSNRIGLPGITPIGSSIVTRGLSSSPYAGSQHRRIPRPSRASCPPRSVDKGGGYFSSRFGTPCFRAPTVKPRARSIFCRPWSLCVSSTPCTSERLPPRLLIGFNDALTGR</sequence>
<feature type="region of interest" description="Disordered" evidence="1">
    <location>
        <begin position="1"/>
        <end position="37"/>
    </location>
</feature>
<evidence type="ECO:0000313" key="3">
    <source>
        <dbReference type="Proteomes" id="UP000050761"/>
    </source>
</evidence>
<name>A0A183G5J1_HELPZ</name>
<evidence type="ECO:0000313" key="4">
    <source>
        <dbReference type="WBParaSite" id="HPBE_0001689601-mRNA-1"/>
    </source>
</evidence>
<dbReference type="AlphaFoldDB" id="A0A183G5J1"/>
<reference evidence="2 3" key="1">
    <citation type="submission" date="2018-11" db="EMBL/GenBank/DDBJ databases">
        <authorList>
            <consortium name="Pathogen Informatics"/>
        </authorList>
    </citation>
    <scope>NUCLEOTIDE SEQUENCE [LARGE SCALE GENOMIC DNA]</scope>
</reference>
<feature type="compositionally biased region" description="Polar residues" evidence="1">
    <location>
        <begin position="25"/>
        <end position="37"/>
    </location>
</feature>
<protein>
    <submittedName>
        <fullName evidence="2 4">Uncharacterized protein</fullName>
    </submittedName>
</protein>
<dbReference type="Proteomes" id="UP000050761">
    <property type="component" value="Unassembled WGS sequence"/>
</dbReference>
<reference evidence="4" key="2">
    <citation type="submission" date="2019-09" db="UniProtKB">
        <authorList>
            <consortium name="WormBaseParasite"/>
        </authorList>
    </citation>
    <scope>IDENTIFICATION</scope>
</reference>
<accession>A0A183G5J1</accession>
<organism evidence="3 4">
    <name type="scientific">Heligmosomoides polygyrus</name>
    <name type="common">Parasitic roundworm</name>
    <dbReference type="NCBI Taxonomy" id="6339"/>
    <lineage>
        <taxon>Eukaryota</taxon>
        <taxon>Metazoa</taxon>
        <taxon>Ecdysozoa</taxon>
        <taxon>Nematoda</taxon>
        <taxon>Chromadorea</taxon>
        <taxon>Rhabditida</taxon>
        <taxon>Rhabditina</taxon>
        <taxon>Rhabditomorpha</taxon>
        <taxon>Strongyloidea</taxon>
        <taxon>Heligmosomidae</taxon>
        <taxon>Heligmosomoides</taxon>
    </lineage>
</organism>
<gene>
    <name evidence="2" type="ORF">HPBE_LOCUS16895</name>
</gene>
<evidence type="ECO:0000313" key="2">
    <source>
        <dbReference type="EMBL" id="VDP07334.1"/>
    </source>
</evidence>
<keyword evidence="3" id="KW-1185">Reference proteome</keyword>